<evidence type="ECO:0000256" key="1">
    <source>
        <dbReference type="SAM" id="SignalP"/>
    </source>
</evidence>
<accession>A0A929L5M2</accession>
<organism evidence="2 3">
    <name type="scientific">Mucilaginibacter myungsuensis</name>
    <dbReference type="NCBI Taxonomy" id="649104"/>
    <lineage>
        <taxon>Bacteria</taxon>
        <taxon>Pseudomonadati</taxon>
        <taxon>Bacteroidota</taxon>
        <taxon>Sphingobacteriia</taxon>
        <taxon>Sphingobacteriales</taxon>
        <taxon>Sphingobacteriaceae</taxon>
        <taxon>Mucilaginibacter</taxon>
    </lineage>
</organism>
<dbReference type="EMBL" id="JADFFL010000007">
    <property type="protein sequence ID" value="MBE9663646.1"/>
    <property type="molecule type" value="Genomic_DNA"/>
</dbReference>
<evidence type="ECO:0000313" key="3">
    <source>
        <dbReference type="Proteomes" id="UP000622475"/>
    </source>
</evidence>
<keyword evidence="3" id="KW-1185">Reference proteome</keyword>
<evidence type="ECO:0000313" key="2">
    <source>
        <dbReference type="EMBL" id="MBE9663646.1"/>
    </source>
</evidence>
<protein>
    <submittedName>
        <fullName evidence="2">Uncharacterized protein</fullName>
    </submittedName>
</protein>
<dbReference type="RefSeq" id="WP_194112884.1">
    <property type="nucleotide sequence ID" value="NZ_JADFFL010000007.1"/>
</dbReference>
<keyword evidence="1" id="KW-0732">Signal</keyword>
<sequence>MKKYLLLPLLILFISSTSMKQAADDKVADVNGKWSGTIALVYDITVNMKQEEAKVNGLVNSEIGDIKLKDGVVTGNDVMFKQFTHNGMAVKFVKGKVEGDKMAVTVNFQGANFTGTLKRVK</sequence>
<dbReference type="Proteomes" id="UP000622475">
    <property type="component" value="Unassembled WGS sequence"/>
</dbReference>
<gene>
    <name evidence="2" type="ORF">IRJ16_17300</name>
</gene>
<comment type="caution">
    <text evidence="2">The sequence shown here is derived from an EMBL/GenBank/DDBJ whole genome shotgun (WGS) entry which is preliminary data.</text>
</comment>
<name>A0A929L5M2_9SPHI</name>
<feature type="chain" id="PRO_5037573819" evidence="1">
    <location>
        <begin position="23"/>
        <end position="121"/>
    </location>
</feature>
<proteinExistence type="predicted"/>
<feature type="signal peptide" evidence="1">
    <location>
        <begin position="1"/>
        <end position="22"/>
    </location>
</feature>
<dbReference type="AlphaFoldDB" id="A0A929L5M2"/>
<reference evidence="2" key="1">
    <citation type="submission" date="2020-10" db="EMBL/GenBank/DDBJ databases">
        <title>Mucilaginibacter mali sp. nov., isolated from rhizosphere soil of apple orchard.</title>
        <authorList>
            <person name="Lee J.-S."/>
            <person name="Kim H.S."/>
            <person name="Kim J.-S."/>
        </authorList>
    </citation>
    <scope>NUCLEOTIDE SEQUENCE</scope>
    <source>
        <strain evidence="2">KCTC 22746</strain>
    </source>
</reference>